<proteinExistence type="inferred from homology"/>
<evidence type="ECO:0000256" key="3">
    <source>
        <dbReference type="ARBA" id="ARBA00023274"/>
    </source>
</evidence>
<dbReference type="InterPro" id="IPR036935">
    <property type="entry name" value="Ribosomal_bL9_N_sf"/>
</dbReference>
<evidence type="ECO:0000256" key="1">
    <source>
        <dbReference type="ARBA" id="ARBA00010605"/>
    </source>
</evidence>
<sequence>MFSGGKMRIPNYVHFFFSGGKSPLGSMLTVRSLFNSEKLFMSSYLNYNKYTIKRKTYVAAVESKYTYVILLNNISHIGEKGEIIKVKRGYARNLIKDRKAVYATYENVDSYADKEKYKRTEKVDIKKGVEIKEDFEKYFTYLKNLDITIYLDVYKYTNNVSYTLYDFFNYISINYELDLTIQNIHKINYFQNVEHYNNNINQSIYSDTLNYNDLILQNNVIFKHTGIYVIHYYLFMPSTKFLNEIIFRICSLQEYELLRDEKKDKKVDILYSIS</sequence>
<dbReference type="EMBL" id="FLQV01000478">
    <property type="protein sequence ID" value="SBS93577.1"/>
    <property type="molecule type" value="Genomic_DNA"/>
</dbReference>
<gene>
    <name evidence="6" type="ORF">POVCU1_026080</name>
    <name evidence="5" type="ORF">POVCU2_0028910</name>
</gene>
<dbReference type="GO" id="GO:1990904">
    <property type="term" value="C:ribonucleoprotein complex"/>
    <property type="evidence" value="ECO:0007669"/>
    <property type="project" value="UniProtKB-KW"/>
</dbReference>
<dbReference type="GO" id="GO:0003735">
    <property type="term" value="F:structural constituent of ribosome"/>
    <property type="evidence" value="ECO:0007669"/>
    <property type="project" value="InterPro"/>
</dbReference>
<evidence type="ECO:0000313" key="7">
    <source>
        <dbReference type="Proteomes" id="UP000078546"/>
    </source>
</evidence>
<dbReference type="GO" id="GO:0006412">
    <property type="term" value="P:translation"/>
    <property type="evidence" value="ECO:0007669"/>
    <property type="project" value="InterPro"/>
</dbReference>
<dbReference type="PANTHER" id="PTHR21368">
    <property type="entry name" value="50S RIBOSOMAL PROTEIN L9"/>
    <property type="match status" value="1"/>
</dbReference>
<keyword evidence="2 6" id="KW-0689">Ribosomal protein</keyword>
<evidence type="ECO:0000313" key="5">
    <source>
        <dbReference type="EMBL" id="SBS84962.1"/>
    </source>
</evidence>
<dbReference type="InterPro" id="IPR009027">
    <property type="entry name" value="Ribosomal_bL9/RNase_H1_N"/>
</dbReference>
<dbReference type="AlphaFoldDB" id="A0A1A8WKV1"/>
<evidence type="ECO:0000313" key="8">
    <source>
        <dbReference type="Proteomes" id="UP000078560"/>
    </source>
</evidence>
<evidence type="ECO:0000313" key="6">
    <source>
        <dbReference type="EMBL" id="SBS93577.1"/>
    </source>
</evidence>
<dbReference type="Proteomes" id="UP000078560">
    <property type="component" value="Unassembled WGS sequence"/>
</dbReference>
<organism evidence="6 7">
    <name type="scientific">Plasmodium ovale curtisi</name>
    <dbReference type="NCBI Taxonomy" id="864141"/>
    <lineage>
        <taxon>Eukaryota</taxon>
        <taxon>Sar</taxon>
        <taxon>Alveolata</taxon>
        <taxon>Apicomplexa</taxon>
        <taxon>Aconoidasida</taxon>
        <taxon>Haemosporida</taxon>
        <taxon>Plasmodiidae</taxon>
        <taxon>Plasmodium</taxon>
        <taxon>Plasmodium (Plasmodium)</taxon>
    </lineage>
</organism>
<accession>A0A1A8WKV1</accession>
<name>A0A1A8WKV1_PLAOA</name>
<reference evidence="6" key="1">
    <citation type="submission" date="2016-05" db="EMBL/GenBank/DDBJ databases">
        <authorList>
            <person name="Lavstsen T."/>
            <person name="Jespersen J.S."/>
        </authorList>
    </citation>
    <scope>NUCLEOTIDE SEQUENCE [LARGE SCALE GENOMIC DNA]</scope>
</reference>
<dbReference type="GO" id="GO:0005840">
    <property type="term" value="C:ribosome"/>
    <property type="evidence" value="ECO:0007669"/>
    <property type="project" value="UniProtKB-KW"/>
</dbReference>
<dbReference type="InterPro" id="IPR020070">
    <property type="entry name" value="Ribosomal_bL9_N"/>
</dbReference>
<feature type="domain" description="Ribosomal protein L9" evidence="4">
    <location>
        <begin position="67"/>
        <end position="110"/>
    </location>
</feature>
<dbReference type="Pfam" id="PF01281">
    <property type="entry name" value="Ribosomal_L9_N"/>
    <property type="match status" value="1"/>
</dbReference>
<dbReference type="EMBL" id="FLQU01000383">
    <property type="protein sequence ID" value="SBS84962.1"/>
    <property type="molecule type" value="Genomic_DNA"/>
</dbReference>
<keyword evidence="3" id="KW-0687">Ribonucleoprotein</keyword>
<dbReference type="InterPro" id="IPR000244">
    <property type="entry name" value="Ribosomal_bL9"/>
</dbReference>
<evidence type="ECO:0000256" key="2">
    <source>
        <dbReference type="ARBA" id="ARBA00022980"/>
    </source>
</evidence>
<reference evidence="7 8" key="2">
    <citation type="submission" date="2016-05" db="EMBL/GenBank/DDBJ databases">
        <authorList>
            <person name="Naeem Raeece"/>
        </authorList>
    </citation>
    <scope>NUCLEOTIDE SEQUENCE [LARGE SCALE GENOMIC DNA]</scope>
</reference>
<comment type="similarity">
    <text evidence="1">Belongs to the bacterial ribosomal protein bL9 family.</text>
</comment>
<dbReference type="Gene3D" id="3.40.5.10">
    <property type="entry name" value="Ribosomal protein L9, N-terminal domain"/>
    <property type="match status" value="1"/>
</dbReference>
<evidence type="ECO:0000259" key="4">
    <source>
        <dbReference type="Pfam" id="PF01281"/>
    </source>
</evidence>
<dbReference type="SUPFAM" id="SSF55658">
    <property type="entry name" value="L9 N-domain-like"/>
    <property type="match status" value="1"/>
</dbReference>
<dbReference type="Proteomes" id="UP000078546">
    <property type="component" value="Unassembled WGS sequence"/>
</dbReference>
<protein>
    <submittedName>
        <fullName evidence="6">Ribosomal protein L9</fullName>
    </submittedName>
</protein>